<protein>
    <recommendedName>
        <fullName evidence="7">Enoyl reductase (ER) domain-containing protein</fullName>
    </recommendedName>
</protein>
<gene>
    <name evidence="8" type="ORF">SCAR479_01848</name>
</gene>
<dbReference type="InterPro" id="IPR002328">
    <property type="entry name" value="ADH_Zn_CS"/>
</dbReference>
<dbReference type="PANTHER" id="PTHR43161">
    <property type="entry name" value="SORBITOL DEHYDROGENASE"/>
    <property type="match status" value="1"/>
</dbReference>
<reference evidence="8 9" key="1">
    <citation type="submission" date="2024-02" db="EMBL/GenBank/DDBJ databases">
        <title>First draft genome assembly of two strains of Seiridium cardinale.</title>
        <authorList>
            <person name="Emiliani G."/>
            <person name="Scali E."/>
        </authorList>
    </citation>
    <scope>NUCLEOTIDE SEQUENCE [LARGE SCALE GENOMIC DNA]</scope>
    <source>
        <strain evidence="8 9">BM-138-000479</strain>
    </source>
</reference>
<organism evidence="8 9">
    <name type="scientific">Seiridium cardinale</name>
    <dbReference type="NCBI Taxonomy" id="138064"/>
    <lineage>
        <taxon>Eukaryota</taxon>
        <taxon>Fungi</taxon>
        <taxon>Dikarya</taxon>
        <taxon>Ascomycota</taxon>
        <taxon>Pezizomycotina</taxon>
        <taxon>Sordariomycetes</taxon>
        <taxon>Xylariomycetidae</taxon>
        <taxon>Amphisphaeriales</taxon>
        <taxon>Sporocadaceae</taxon>
        <taxon>Seiridium</taxon>
    </lineage>
</organism>
<dbReference type="InterPro" id="IPR013154">
    <property type="entry name" value="ADH-like_N"/>
</dbReference>
<keyword evidence="9" id="KW-1185">Reference proteome</keyword>
<proteinExistence type="inferred from homology"/>
<dbReference type="SUPFAM" id="SSF50129">
    <property type="entry name" value="GroES-like"/>
    <property type="match status" value="1"/>
</dbReference>
<dbReference type="InterPro" id="IPR036291">
    <property type="entry name" value="NAD(P)-bd_dom_sf"/>
</dbReference>
<feature type="domain" description="Enoyl reductase (ER)" evidence="7">
    <location>
        <begin position="8"/>
        <end position="352"/>
    </location>
</feature>
<dbReference type="Proteomes" id="UP001465668">
    <property type="component" value="Unassembled WGS sequence"/>
</dbReference>
<evidence type="ECO:0000256" key="1">
    <source>
        <dbReference type="ARBA" id="ARBA00001947"/>
    </source>
</evidence>
<dbReference type="Gene3D" id="3.90.180.10">
    <property type="entry name" value="Medium-chain alcohol dehydrogenases, catalytic domain"/>
    <property type="match status" value="1"/>
</dbReference>
<comment type="similarity">
    <text evidence="2 6">Belongs to the zinc-containing alcohol dehydrogenase family.</text>
</comment>
<evidence type="ECO:0000259" key="7">
    <source>
        <dbReference type="SMART" id="SM00829"/>
    </source>
</evidence>
<dbReference type="PANTHER" id="PTHR43161:SF23">
    <property type="entry name" value="(R,R)-BUTANEDIOL DEHYDROGENASE-RELATED"/>
    <property type="match status" value="1"/>
</dbReference>
<evidence type="ECO:0000256" key="2">
    <source>
        <dbReference type="ARBA" id="ARBA00008072"/>
    </source>
</evidence>
<dbReference type="CDD" id="cd08233">
    <property type="entry name" value="butanediol_DH_like"/>
    <property type="match status" value="1"/>
</dbReference>
<sequence length="356" mass="38199">MRALRYYGPRDLRLEHDIREPDCLPHQVKIRPSFCGICGSDLHAYLSEQAIPLKDTPHPITGETWPVTLGHEFSGDIVHVGSEVQNGLAVGDRAAVQPTICCEKCPSCKQGSTNCCDLFGFIGITGWGGGLSDYVCVDARFVYKLPASIPSDVGALIEPLAVAWHAVEQASVKPGDDVLVMGAGPIGLAVIQCLSARQAGQIIVVEVAQGRKEFARQTGATTVIDPQEEDVVSRCKSLCDGQGPEVALDCAGVPSSINAACLAVRKKGLIINVALWDKPAPIEMMTIVFGEKRLSAALSYNASDFQAVIEALESGQLNVEGMITNRIKMDEVVDKGFEALLTSRERTIKVLVDTRA</sequence>
<dbReference type="InterPro" id="IPR013149">
    <property type="entry name" value="ADH-like_C"/>
</dbReference>
<comment type="cofactor">
    <cofactor evidence="1 6">
        <name>Zn(2+)</name>
        <dbReference type="ChEBI" id="CHEBI:29105"/>
    </cofactor>
</comment>
<dbReference type="Pfam" id="PF08240">
    <property type="entry name" value="ADH_N"/>
    <property type="match status" value="1"/>
</dbReference>
<accession>A0ABR2Y4D1</accession>
<evidence type="ECO:0000256" key="5">
    <source>
        <dbReference type="ARBA" id="ARBA00023002"/>
    </source>
</evidence>
<keyword evidence="5" id="KW-0560">Oxidoreductase</keyword>
<keyword evidence="3 6" id="KW-0479">Metal-binding</keyword>
<dbReference type="EMBL" id="JARVKM010000005">
    <property type="protein sequence ID" value="KAK9780662.1"/>
    <property type="molecule type" value="Genomic_DNA"/>
</dbReference>
<dbReference type="PROSITE" id="PS00059">
    <property type="entry name" value="ADH_ZINC"/>
    <property type="match status" value="1"/>
</dbReference>
<dbReference type="Gene3D" id="3.40.50.720">
    <property type="entry name" value="NAD(P)-binding Rossmann-like Domain"/>
    <property type="match status" value="1"/>
</dbReference>
<dbReference type="Pfam" id="PF00107">
    <property type="entry name" value="ADH_zinc_N"/>
    <property type="match status" value="1"/>
</dbReference>
<keyword evidence="4 6" id="KW-0862">Zinc</keyword>
<comment type="caution">
    <text evidence="8">The sequence shown here is derived from an EMBL/GenBank/DDBJ whole genome shotgun (WGS) entry which is preliminary data.</text>
</comment>
<name>A0ABR2Y4D1_9PEZI</name>
<dbReference type="InterPro" id="IPR011032">
    <property type="entry name" value="GroES-like_sf"/>
</dbReference>
<evidence type="ECO:0000313" key="8">
    <source>
        <dbReference type="EMBL" id="KAK9780662.1"/>
    </source>
</evidence>
<evidence type="ECO:0000313" key="9">
    <source>
        <dbReference type="Proteomes" id="UP001465668"/>
    </source>
</evidence>
<dbReference type="SMART" id="SM00829">
    <property type="entry name" value="PKS_ER"/>
    <property type="match status" value="1"/>
</dbReference>
<evidence type="ECO:0000256" key="4">
    <source>
        <dbReference type="ARBA" id="ARBA00022833"/>
    </source>
</evidence>
<evidence type="ECO:0000256" key="6">
    <source>
        <dbReference type="RuleBase" id="RU361277"/>
    </source>
</evidence>
<dbReference type="InterPro" id="IPR020843">
    <property type="entry name" value="ER"/>
</dbReference>
<evidence type="ECO:0000256" key="3">
    <source>
        <dbReference type="ARBA" id="ARBA00022723"/>
    </source>
</evidence>
<dbReference type="SUPFAM" id="SSF51735">
    <property type="entry name" value="NAD(P)-binding Rossmann-fold domains"/>
    <property type="match status" value="1"/>
</dbReference>